<protein>
    <recommendedName>
        <fullName evidence="2">J domain-containing protein</fullName>
    </recommendedName>
</protein>
<reference evidence="3 4" key="1">
    <citation type="submission" date="2019-07" db="EMBL/GenBank/DDBJ databases">
        <title>Annotation for the trematode Paragonimus westermani.</title>
        <authorList>
            <person name="Choi Y.-J."/>
        </authorList>
    </citation>
    <scope>NUCLEOTIDE SEQUENCE [LARGE SCALE GENOMIC DNA]</scope>
    <source>
        <strain evidence="3">180907_Pwestermani</strain>
    </source>
</reference>
<dbReference type="PANTHER" id="PTHR44825:SF1">
    <property type="entry name" value="DNAJ HOMOLOG SUBFAMILY C MEMBER 4"/>
    <property type="match status" value="1"/>
</dbReference>
<keyword evidence="1" id="KW-1133">Transmembrane helix</keyword>
<organism evidence="3 4">
    <name type="scientific">Paragonimus westermani</name>
    <dbReference type="NCBI Taxonomy" id="34504"/>
    <lineage>
        <taxon>Eukaryota</taxon>
        <taxon>Metazoa</taxon>
        <taxon>Spiralia</taxon>
        <taxon>Lophotrochozoa</taxon>
        <taxon>Platyhelminthes</taxon>
        <taxon>Trematoda</taxon>
        <taxon>Digenea</taxon>
        <taxon>Plagiorchiida</taxon>
        <taxon>Troglotremata</taxon>
        <taxon>Troglotrematidae</taxon>
        <taxon>Paragonimus</taxon>
    </lineage>
</organism>
<dbReference type="AlphaFoldDB" id="A0A8T0DXD2"/>
<dbReference type="PRINTS" id="PR00625">
    <property type="entry name" value="JDOMAIN"/>
</dbReference>
<dbReference type="Pfam" id="PF00226">
    <property type="entry name" value="DnaJ"/>
    <property type="match status" value="1"/>
</dbReference>
<keyword evidence="1" id="KW-0812">Transmembrane</keyword>
<dbReference type="InterPro" id="IPR036869">
    <property type="entry name" value="J_dom_sf"/>
</dbReference>
<dbReference type="SUPFAM" id="SSF46565">
    <property type="entry name" value="Chaperone J-domain"/>
    <property type="match status" value="1"/>
</dbReference>
<evidence type="ECO:0000259" key="2">
    <source>
        <dbReference type="PROSITE" id="PS50076"/>
    </source>
</evidence>
<name>A0A8T0DXD2_9TREM</name>
<dbReference type="CDD" id="cd06257">
    <property type="entry name" value="DnaJ"/>
    <property type="match status" value="1"/>
</dbReference>
<sequence length="211" mass="24105">MSSLAKYANKSGASCVPSVLNRTELNQTRIRCHPFDFDYATVEAGFLSATHYDVLKVNRTASTKEIRDAFLELSKKHHPDKQDGDADLFKRINEAYTVLSREHSRSIYDQSLISGITKSYEPTHPADLEFWRVEPLGAHHFGSPSRRYRSQERSQAKTVLKIILTFAAVSYFFSLILFIQSSRDRHGNLPLRPHPLWRSIAIEGSCSDLYK</sequence>
<gene>
    <name evidence="3" type="ORF">P879_01484</name>
</gene>
<comment type="caution">
    <text evidence="3">The sequence shown here is derived from an EMBL/GenBank/DDBJ whole genome shotgun (WGS) entry which is preliminary data.</text>
</comment>
<evidence type="ECO:0000313" key="3">
    <source>
        <dbReference type="EMBL" id="KAF8571854.1"/>
    </source>
</evidence>
<dbReference type="SMART" id="SM00271">
    <property type="entry name" value="DnaJ"/>
    <property type="match status" value="1"/>
</dbReference>
<proteinExistence type="predicted"/>
<accession>A0A8T0DXD2</accession>
<dbReference type="Proteomes" id="UP000699462">
    <property type="component" value="Unassembled WGS sequence"/>
</dbReference>
<keyword evidence="4" id="KW-1185">Reference proteome</keyword>
<evidence type="ECO:0000313" key="4">
    <source>
        <dbReference type="Proteomes" id="UP000699462"/>
    </source>
</evidence>
<dbReference type="Gene3D" id="1.10.287.110">
    <property type="entry name" value="DnaJ domain"/>
    <property type="match status" value="1"/>
</dbReference>
<dbReference type="PANTHER" id="PTHR44825">
    <property type="match status" value="1"/>
</dbReference>
<feature type="transmembrane region" description="Helical" evidence="1">
    <location>
        <begin position="159"/>
        <end position="179"/>
    </location>
</feature>
<dbReference type="EMBL" id="JTDF01000290">
    <property type="protein sequence ID" value="KAF8571854.1"/>
    <property type="molecule type" value="Genomic_DNA"/>
</dbReference>
<dbReference type="OrthoDB" id="552049at2759"/>
<keyword evidence="1" id="KW-0472">Membrane</keyword>
<evidence type="ECO:0000256" key="1">
    <source>
        <dbReference type="SAM" id="Phobius"/>
    </source>
</evidence>
<feature type="domain" description="J" evidence="2">
    <location>
        <begin position="50"/>
        <end position="112"/>
    </location>
</feature>
<dbReference type="InterPro" id="IPR052763">
    <property type="entry name" value="DnaJ_C4"/>
</dbReference>
<dbReference type="InterPro" id="IPR001623">
    <property type="entry name" value="DnaJ_domain"/>
</dbReference>
<dbReference type="PROSITE" id="PS50076">
    <property type="entry name" value="DNAJ_2"/>
    <property type="match status" value="1"/>
</dbReference>